<dbReference type="GO" id="GO:0097746">
    <property type="term" value="P:blood vessel diameter maintenance"/>
    <property type="evidence" value="ECO:0007669"/>
    <property type="project" value="UniProtKB-KW"/>
</dbReference>
<evidence type="ECO:0000256" key="7">
    <source>
        <dbReference type="SAM" id="MobiDB-lite"/>
    </source>
</evidence>
<protein>
    <submittedName>
        <fullName evidence="8">Uncharacterized protein</fullName>
    </submittedName>
</protein>
<accession>A0A3B4D4E5</accession>
<reference evidence="8 9" key="1">
    <citation type="submission" date="2020-10" db="EMBL/GenBank/DDBJ databases">
        <title>Pygocentrus nattereri (red-bellied piranha) genome, fPygNat1, primary haplotype.</title>
        <authorList>
            <person name="Myers G."/>
            <person name="Meyer A."/>
            <person name="Karagic N."/>
            <person name="Pippel M."/>
            <person name="Winkler S."/>
            <person name="Tracey A."/>
            <person name="Wood J."/>
            <person name="Formenti G."/>
            <person name="Howe K."/>
            <person name="Fedrigo O."/>
            <person name="Jarvis E.D."/>
        </authorList>
    </citation>
    <scope>NUCLEOTIDE SEQUENCE [LARGE SCALE GENOMIC DNA]</scope>
</reference>
<dbReference type="InterPro" id="IPR000663">
    <property type="entry name" value="Natr_peptide"/>
</dbReference>
<feature type="region of interest" description="Disordered" evidence="7">
    <location>
        <begin position="57"/>
        <end position="79"/>
    </location>
</feature>
<dbReference type="GO" id="GO:0005576">
    <property type="term" value="C:extracellular region"/>
    <property type="evidence" value="ECO:0007669"/>
    <property type="project" value="UniProtKB-SubCell"/>
</dbReference>
<evidence type="ECO:0000313" key="9">
    <source>
        <dbReference type="Proteomes" id="UP001501920"/>
    </source>
</evidence>
<reference evidence="8" key="3">
    <citation type="submission" date="2025-09" db="UniProtKB">
        <authorList>
            <consortium name="Ensembl"/>
        </authorList>
    </citation>
    <scope>IDENTIFICATION</scope>
</reference>
<evidence type="ECO:0000313" key="8">
    <source>
        <dbReference type="Ensembl" id="ENSPNAP00000018415.2"/>
    </source>
</evidence>
<dbReference type="InterPro" id="IPR030480">
    <property type="entry name" value="Natr_peptide_CS"/>
</dbReference>
<dbReference type="PROSITE" id="PS00263">
    <property type="entry name" value="NATRIURETIC_PEPTIDE"/>
    <property type="match status" value="1"/>
</dbReference>
<dbReference type="PANTHER" id="PTHR12167:SF6">
    <property type="entry name" value="C-TYPE NATRIURETIC PEPTIDE 2-LIKE"/>
    <property type="match status" value="1"/>
</dbReference>
<dbReference type="GO" id="GO:0007168">
    <property type="term" value="P:receptor guanylyl cyclase signaling pathway"/>
    <property type="evidence" value="ECO:0007669"/>
    <property type="project" value="TreeGrafter"/>
</dbReference>
<evidence type="ECO:0000256" key="5">
    <source>
        <dbReference type="ARBA" id="ARBA00022858"/>
    </source>
</evidence>
<keyword evidence="3" id="KW-0964">Secreted</keyword>
<name>A0A3B4D4E5_PYGNA</name>
<comment type="subcellular location">
    <subcellularLocation>
        <location evidence="1 6">Secreted</location>
    </subcellularLocation>
</comment>
<dbReference type="GeneTree" id="ENSGT00990000204670"/>
<evidence type="ECO:0000256" key="2">
    <source>
        <dbReference type="ARBA" id="ARBA00009041"/>
    </source>
</evidence>
<feature type="region of interest" description="Disordered" evidence="7">
    <location>
        <begin position="1"/>
        <end position="24"/>
    </location>
</feature>
<dbReference type="SMART" id="SM00183">
    <property type="entry name" value="NAT_PEP"/>
    <property type="match status" value="1"/>
</dbReference>
<sequence>LLSPLSLLSSSSPLTSLSAPSSSPLLPSLLSSTPCPILKDLFGPEISSLLLAQPDITEGSAQSPAPSETKGNGLPARSVGVEPHRAVPHLFLGFLSRERKLRGRSRKSPARGCFGMKVDRIGALSGLGC</sequence>
<dbReference type="GO" id="GO:0006182">
    <property type="term" value="P:cGMP biosynthetic process"/>
    <property type="evidence" value="ECO:0007669"/>
    <property type="project" value="TreeGrafter"/>
</dbReference>
<keyword evidence="4" id="KW-0165">Cleavage on pair of basic residues</keyword>
<dbReference type="GO" id="GO:0005179">
    <property type="term" value="F:hormone activity"/>
    <property type="evidence" value="ECO:0007669"/>
    <property type="project" value="InterPro"/>
</dbReference>
<organism evidence="8 9">
    <name type="scientific">Pygocentrus nattereri</name>
    <name type="common">Red-bellied piranha</name>
    <dbReference type="NCBI Taxonomy" id="42514"/>
    <lineage>
        <taxon>Eukaryota</taxon>
        <taxon>Metazoa</taxon>
        <taxon>Chordata</taxon>
        <taxon>Craniata</taxon>
        <taxon>Vertebrata</taxon>
        <taxon>Euteleostomi</taxon>
        <taxon>Actinopterygii</taxon>
        <taxon>Neopterygii</taxon>
        <taxon>Teleostei</taxon>
        <taxon>Ostariophysi</taxon>
        <taxon>Characiformes</taxon>
        <taxon>Characoidei</taxon>
        <taxon>Pygocentrus</taxon>
    </lineage>
</organism>
<feature type="compositionally biased region" description="Polar residues" evidence="7">
    <location>
        <begin position="59"/>
        <end position="70"/>
    </location>
</feature>
<keyword evidence="9" id="KW-1185">Reference proteome</keyword>
<dbReference type="AlphaFoldDB" id="A0A3B4D4E5"/>
<proteinExistence type="inferred from homology"/>
<comment type="similarity">
    <text evidence="2 6">Belongs to the natriuretic peptide family.</text>
</comment>
<evidence type="ECO:0000256" key="4">
    <source>
        <dbReference type="ARBA" id="ARBA00022685"/>
    </source>
</evidence>
<dbReference type="PRINTS" id="PR00713">
    <property type="entry name" value="CNATPEPTIDE"/>
</dbReference>
<keyword evidence="5 6" id="KW-0838">Vasoactive</keyword>
<reference evidence="8" key="2">
    <citation type="submission" date="2025-08" db="UniProtKB">
        <authorList>
            <consortium name="Ensembl"/>
        </authorList>
    </citation>
    <scope>IDENTIFICATION</scope>
</reference>
<dbReference type="Pfam" id="PF00212">
    <property type="entry name" value="ANP"/>
    <property type="match status" value="1"/>
</dbReference>
<dbReference type="Proteomes" id="UP001501920">
    <property type="component" value="Chromosome 9"/>
</dbReference>
<dbReference type="Ensembl" id="ENSPNAT00000027606.2">
    <property type="protein sequence ID" value="ENSPNAP00000018415.2"/>
    <property type="gene ID" value="ENSPNAG00000024811.2"/>
</dbReference>
<dbReference type="PANTHER" id="PTHR12167">
    <property type="entry name" value="C-TYPE NATRIURETIC PEPTIDE"/>
    <property type="match status" value="1"/>
</dbReference>
<dbReference type="InterPro" id="IPR002406">
    <property type="entry name" value="C_natriurtcpep"/>
</dbReference>
<dbReference type="PRINTS" id="PR00710">
    <property type="entry name" value="NATPEPTIDES"/>
</dbReference>
<evidence type="ECO:0000256" key="3">
    <source>
        <dbReference type="ARBA" id="ARBA00022525"/>
    </source>
</evidence>
<evidence type="ECO:0000256" key="1">
    <source>
        <dbReference type="ARBA" id="ARBA00004613"/>
    </source>
</evidence>
<evidence type="ECO:0000256" key="6">
    <source>
        <dbReference type="RuleBase" id="RU003686"/>
    </source>
</evidence>
<dbReference type="OMA" id="CFGMKID"/>